<proteinExistence type="predicted"/>
<keyword evidence="1" id="KW-1133">Transmembrane helix</keyword>
<dbReference type="AlphaFoldDB" id="A0A0R2JF67"/>
<name>A0A0R2JF67_9LACO</name>
<dbReference type="EMBL" id="JQCD01000031">
    <property type="protein sequence ID" value="KRN75963.1"/>
    <property type="molecule type" value="Genomic_DNA"/>
</dbReference>
<feature type="transmembrane region" description="Helical" evidence="1">
    <location>
        <begin position="78"/>
        <end position="98"/>
    </location>
</feature>
<protein>
    <submittedName>
        <fullName evidence="2">Uncharacterized protein</fullName>
    </submittedName>
</protein>
<feature type="transmembrane region" description="Helical" evidence="1">
    <location>
        <begin position="7"/>
        <end position="29"/>
    </location>
</feature>
<dbReference type="STRING" id="1620.IV67_GL001012"/>
<keyword evidence="3" id="KW-1185">Reference proteome</keyword>
<gene>
    <name evidence="2" type="ORF">IV67_GL001012</name>
</gene>
<dbReference type="Proteomes" id="UP000051673">
    <property type="component" value="Unassembled WGS sequence"/>
</dbReference>
<evidence type="ECO:0000256" key="1">
    <source>
        <dbReference type="SAM" id="Phobius"/>
    </source>
</evidence>
<accession>A0A0R2JF67</accession>
<evidence type="ECO:0000313" key="2">
    <source>
        <dbReference type="EMBL" id="KRN75963.1"/>
    </source>
</evidence>
<comment type="caution">
    <text evidence="2">The sequence shown here is derived from an EMBL/GenBank/DDBJ whole genome shotgun (WGS) entry which is preliminary data.</text>
</comment>
<dbReference type="RefSeq" id="WP_057788765.1">
    <property type="nucleotide sequence ID" value="NZ_CBDALJ010000022.1"/>
</dbReference>
<sequence>MRFWLKTFRLILVYALLAATISSSIYFALHHFTNFGFITISLLACVLSVTVLYLMFYVIVYKKKYYTIADNYIESVDLLQNCVFFVCFPYLGIVLSQVDAAPQLSLIREMIGATLLTLKITMLIIKYTVKHEPLATLDD</sequence>
<keyword evidence="1" id="KW-0812">Transmembrane</keyword>
<organism evidence="2 3">
    <name type="scientific">Weissella minor</name>
    <dbReference type="NCBI Taxonomy" id="1620"/>
    <lineage>
        <taxon>Bacteria</taxon>
        <taxon>Bacillati</taxon>
        <taxon>Bacillota</taxon>
        <taxon>Bacilli</taxon>
        <taxon>Lactobacillales</taxon>
        <taxon>Lactobacillaceae</taxon>
        <taxon>Weissella</taxon>
    </lineage>
</organism>
<evidence type="ECO:0000313" key="3">
    <source>
        <dbReference type="Proteomes" id="UP000051673"/>
    </source>
</evidence>
<feature type="transmembrane region" description="Helical" evidence="1">
    <location>
        <begin position="35"/>
        <end position="58"/>
    </location>
</feature>
<dbReference type="PATRIC" id="fig|1620.3.peg.1027"/>
<keyword evidence="1" id="KW-0472">Membrane</keyword>
<reference evidence="2 3" key="1">
    <citation type="journal article" date="2015" name="Genome Announc.">
        <title>Expanding the biotechnology potential of lactobacilli through comparative genomics of 213 strains and associated genera.</title>
        <authorList>
            <person name="Sun Z."/>
            <person name="Harris H.M."/>
            <person name="McCann A."/>
            <person name="Guo C."/>
            <person name="Argimon S."/>
            <person name="Zhang W."/>
            <person name="Yang X."/>
            <person name="Jeffery I.B."/>
            <person name="Cooney J.C."/>
            <person name="Kagawa T.F."/>
            <person name="Liu W."/>
            <person name="Song Y."/>
            <person name="Salvetti E."/>
            <person name="Wrobel A."/>
            <person name="Rasinkangas P."/>
            <person name="Parkhill J."/>
            <person name="Rea M.C."/>
            <person name="O'Sullivan O."/>
            <person name="Ritari J."/>
            <person name="Douillard F.P."/>
            <person name="Paul Ross R."/>
            <person name="Yang R."/>
            <person name="Briner A.E."/>
            <person name="Felis G.E."/>
            <person name="de Vos W.M."/>
            <person name="Barrangou R."/>
            <person name="Klaenhammer T.R."/>
            <person name="Caufield P.W."/>
            <person name="Cui Y."/>
            <person name="Zhang H."/>
            <person name="O'Toole P.W."/>
        </authorList>
    </citation>
    <scope>NUCLEOTIDE SEQUENCE [LARGE SCALE GENOMIC DNA]</scope>
    <source>
        <strain evidence="2 3">DSM 20014</strain>
    </source>
</reference>